<evidence type="ECO:0000313" key="2">
    <source>
        <dbReference type="EMBL" id="RGS56374.1"/>
    </source>
</evidence>
<sequence>MGFVVLHMEKAHGSDSGTTAHIERSVIPKNADPTRTHLNRQLIEYPDGVNDRSAAIQRRLEEANLTRKIGSNQVRAIRINVSGTPEDMERIEREGRLDEWCADNLRYFRDTFGADNIVSAHLHMDERTPHIHLTLVPIVEGERKRRKREEQAKKRYRKKPANTVRLCADDIMTRLKLKSYQDSYAVAMAKYGMLRGIDGSEARHKSTQQYYRDTFKLANDLKAEVMDLQEQQETAKAELKRINKEIQTEKLKEAATNAATNIAESVGSLFGSNKVKMLERRNEDLQDRILELEEEARQREHQQAKQMQEMKNVYEQQNRKLSEFAEFVKRYFPYVEKLMPTIKFLRDTLNFGDALIRKLCTFKDISIKGELYSREFNQRFKADGAVCSLKQDTEGKFDFKIDGMSHVSWFRRKKDEFMEALGIPTKRKNRCIEL</sequence>
<dbReference type="GO" id="GO:0006310">
    <property type="term" value="P:DNA recombination"/>
    <property type="evidence" value="ECO:0007669"/>
    <property type="project" value="InterPro"/>
</dbReference>
<dbReference type="InterPro" id="IPR001668">
    <property type="entry name" value="Mob_Pre"/>
</dbReference>
<dbReference type="Gene3D" id="3.30.930.30">
    <property type="match status" value="1"/>
</dbReference>
<evidence type="ECO:0000256" key="1">
    <source>
        <dbReference type="SAM" id="Coils"/>
    </source>
</evidence>
<dbReference type="GO" id="GO:0003677">
    <property type="term" value="F:DNA binding"/>
    <property type="evidence" value="ECO:0007669"/>
    <property type="project" value="InterPro"/>
</dbReference>
<dbReference type="Proteomes" id="UP000285283">
    <property type="component" value="Unassembled WGS sequence"/>
</dbReference>
<dbReference type="AlphaFoldDB" id="A0A412JUP7"/>
<dbReference type="CDD" id="cd17242">
    <property type="entry name" value="MobM_relaxase"/>
    <property type="match status" value="1"/>
</dbReference>
<reference evidence="2 3" key="1">
    <citation type="submission" date="2018-08" db="EMBL/GenBank/DDBJ databases">
        <title>A genome reference for cultivated species of the human gut microbiota.</title>
        <authorList>
            <person name="Zou Y."/>
            <person name="Xue W."/>
            <person name="Luo G."/>
        </authorList>
    </citation>
    <scope>NUCLEOTIDE SEQUENCE [LARGE SCALE GENOMIC DNA]</scope>
    <source>
        <strain evidence="2 3">AF21-53</strain>
    </source>
</reference>
<dbReference type="RefSeq" id="WP_117878132.1">
    <property type="nucleotide sequence ID" value="NZ_QRVP01000003.1"/>
</dbReference>
<comment type="caution">
    <text evidence="2">The sequence shown here is derived from an EMBL/GenBank/DDBJ whole genome shotgun (WGS) entry which is preliminary data.</text>
</comment>
<gene>
    <name evidence="2" type="ORF">DWX87_04815</name>
</gene>
<dbReference type="NCBIfam" id="NF041497">
    <property type="entry name" value="MobV"/>
    <property type="match status" value="1"/>
</dbReference>
<dbReference type="Pfam" id="PF01076">
    <property type="entry name" value="Mob_Pre"/>
    <property type="match status" value="1"/>
</dbReference>
<accession>A0A412JUP7</accession>
<organism evidence="2 3">
    <name type="scientific">Bacteroides uniformis</name>
    <dbReference type="NCBI Taxonomy" id="820"/>
    <lineage>
        <taxon>Bacteria</taxon>
        <taxon>Pseudomonadati</taxon>
        <taxon>Bacteroidota</taxon>
        <taxon>Bacteroidia</taxon>
        <taxon>Bacteroidales</taxon>
        <taxon>Bacteroidaceae</taxon>
        <taxon>Bacteroides</taxon>
    </lineage>
</organism>
<dbReference type="EMBL" id="QRVP01000003">
    <property type="protein sequence ID" value="RGS56374.1"/>
    <property type="molecule type" value="Genomic_DNA"/>
</dbReference>
<protein>
    <submittedName>
        <fullName evidence="2">Mobilization protein</fullName>
    </submittedName>
</protein>
<keyword evidence="1" id="KW-0175">Coiled coil</keyword>
<name>A0A412JUP7_BACUN</name>
<proteinExistence type="predicted"/>
<feature type="coiled-coil region" evidence="1">
    <location>
        <begin position="211"/>
        <end position="317"/>
    </location>
</feature>
<evidence type="ECO:0000313" key="3">
    <source>
        <dbReference type="Proteomes" id="UP000285283"/>
    </source>
</evidence>